<dbReference type="InterPro" id="IPR018503">
    <property type="entry name" value="Tetraspanin_CS"/>
</dbReference>
<dbReference type="PANTHER" id="PTHR19282:SF456">
    <property type="entry name" value="CD63 MOLECULE"/>
    <property type="match status" value="1"/>
</dbReference>
<sequence>MNLNWSNRVIKYVLFVFNLLFVITGIVMIAVGVSVKSYYTDYDIFLNDSYFSLPNLLIAIGSLIFFISFFGCCGAIRESWFMIFIFSILLSVIFIMEFSAGIAGYVLRDKTIDFLTEELQQSTHDYEFNKLKPNPQTYMWDKIQSQFKCCGAAGPKDWIDKVTTTSTNNSATTPTTTNSSVTTTVPSVSPDSTTPTTPTALRLLSPRNKGDLPSSCCVSKPGTAGTITCNIDNTDTATYFKIGCVEGFGDYLKDHAVTIGGVGLAIAFIQLFGVIFACHLSKQLKHGFHST</sequence>
<feature type="compositionally biased region" description="Low complexity" evidence="7">
    <location>
        <begin position="164"/>
        <end position="199"/>
    </location>
</feature>
<dbReference type="AlphaFoldDB" id="A0AA38HQS9"/>
<proteinExistence type="inferred from homology"/>
<keyword evidence="4 6" id="KW-1133">Transmembrane helix</keyword>
<evidence type="ECO:0000256" key="7">
    <source>
        <dbReference type="SAM" id="MobiDB-lite"/>
    </source>
</evidence>
<comment type="similarity">
    <text evidence="2 6">Belongs to the tetraspanin (TM4SF) family.</text>
</comment>
<dbReference type="PANTHER" id="PTHR19282">
    <property type="entry name" value="TETRASPANIN"/>
    <property type="match status" value="1"/>
</dbReference>
<dbReference type="SUPFAM" id="SSF48652">
    <property type="entry name" value="Tetraspanin"/>
    <property type="match status" value="1"/>
</dbReference>
<evidence type="ECO:0000256" key="6">
    <source>
        <dbReference type="RuleBase" id="RU361218"/>
    </source>
</evidence>
<comment type="caution">
    <text evidence="8">The sequence shown here is derived from an EMBL/GenBank/DDBJ whole genome shotgun (WGS) entry which is preliminary data.</text>
</comment>
<dbReference type="InterPro" id="IPR018499">
    <property type="entry name" value="Tetraspanin/Peripherin"/>
</dbReference>
<organism evidence="8 9">
    <name type="scientific">Zophobas morio</name>
    <dbReference type="NCBI Taxonomy" id="2755281"/>
    <lineage>
        <taxon>Eukaryota</taxon>
        <taxon>Metazoa</taxon>
        <taxon>Ecdysozoa</taxon>
        <taxon>Arthropoda</taxon>
        <taxon>Hexapoda</taxon>
        <taxon>Insecta</taxon>
        <taxon>Pterygota</taxon>
        <taxon>Neoptera</taxon>
        <taxon>Endopterygota</taxon>
        <taxon>Coleoptera</taxon>
        <taxon>Polyphaga</taxon>
        <taxon>Cucujiformia</taxon>
        <taxon>Tenebrionidae</taxon>
        <taxon>Zophobas</taxon>
    </lineage>
</organism>
<feature type="region of interest" description="Disordered" evidence="7">
    <location>
        <begin position="164"/>
        <end position="200"/>
    </location>
</feature>
<evidence type="ECO:0000256" key="1">
    <source>
        <dbReference type="ARBA" id="ARBA00004141"/>
    </source>
</evidence>
<dbReference type="PROSITE" id="PS00421">
    <property type="entry name" value="TM4_1"/>
    <property type="match status" value="1"/>
</dbReference>
<feature type="transmembrane region" description="Helical" evidence="6">
    <location>
        <begin position="55"/>
        <end position="76"/>
    </location>
</feature>
<dbReference type="PRINTS" id="PR00259">
    <property type="entry name" value="TMFOUR"/>
</dbReference>
<accession>A0AA38HQS9</accession>
<keyword evidence="3 6" id="KW-0812">Transmembrane</keyword>
<dbReference type="InterPro" id="IPR008952">
    <property type="entry name" value="Tetraspanin_EC2_sf"/>
</dbReference>
<dbReference type="GO" id="GO:0005886">
    <property type="term" value="C:plasma membrane"/>
    <property type="evidence" value="ECO:0007669"/>
    <property type="project" value="TreeGrafter"/>
</dbReference>
<evidence type="ECO:0000313" key="9">
    <source>
        <dbReference type="Proteomes" id="UP001168821"/>
    </source>
</evidence>
<evidence type="ECO:0000256" key="5">
    <source>
        <dbReference type="ARBA" id="ARBA00023136"/>
    </source>
</evidence>
<evidence type="ECO:0000256" key="2">
    <source>
        <dbReference type="ARBA" id="ARBA00006840"/>
    </source>
</evidence>
<evidence type="ECO:0000313" key="8">
    <source>
        <dbReference type="EMBL" id="KAJ3642270.1"/>
    </source>
</evidence>
<dbReference type="CDD" id="cd03127">
    <property type="entry name" value="tetraspanin_LEL"/>
    <property type="match status" value="1"/>
</dbReference>
<dbReference type="EMBL" id="JALNTZ010000008">
    <property type="protein sequence ID" value="KAJ3642270.1"/>
    <property type="molecule type" value="Genomic_DNA"/>
</dbReference>
<dbReference type="PIRSF" id="PIRSF002419">
    <property type="entry name" value="Tetraspanin"/>
    <property type="match status" value="1"/>
</dbReference>
<dbReference type="Pfam" id="PF00335">
    <property type="entry name" value="Tetraspanin"/>
    <property type="match status" value="1"/>
</dbReference>
<gene>
    <name evidence="8" type="ORF">Zmor_025071</name>
</gene>
<feature type="transmembrane region" description="Helical" evidence="6">
    <location>
        <begin position="256"/>
        <end position="278"/>
    </location>
</feature>
<keyword evidence="9" id="KW-1185">Reference proteome</keyword>
<keyword evidence="5 6" id="KW-0472">Membrane</keyword>
<comment type="subcellular location">
    <subcellularLocation>
        <location evidence="1 6">Membrane</location>
        <topology evidence="1 6">Multi-pass membrane protein</topology>
    </subcellularLocation>
</comment>
<dbReference type="Gene3D" id="1.10.1450.10">
    <property type="entry name" value="Tetraspanin"/>
    <property type="match status" value="1"/>
</dbReference>
<evidence type="ECO:0000256" key="4">
    <source>
        <dbReference type="ARBA" id="ARBA00022989"/>
    </source>
</evidence>
<feature type="transmembrane region" description="Helical" evidence="6">
    <location>
        <begin position="83"/>
        <end position="107"/>
    </location>
</feature>
<protein>
    <recommendedName>
        <fullName evidence="6">Tetraspanin</fullName>
    </recommendedName>
</protein>
<reference evidence="8" key="1">
    <citation type="journal article" date="2023" name="G3 (Bethesda)">
        <title>Whole genome assemblies of Zophobas morio and Tenebrio molitor.</title>
        <authorList>
            <person name="Kaur S."/>
            <person name="Stinson S.A."/>
            <person name="diCenzo G.C."/>
        </authorList>
    </citation>
    <scope>NUCLEOTIDE SEQUENCE</scope>
    <source>
        <strain evidence="8">QUZm001</strain>
    </source>
</reference>
<evidence type="ECO:0000256" key="3">
    <source>
        <dbReference type="ARBA" id="ARBA00022692"/>
    </source>
</evidence>
<name>A0AA38HQS9_9CUCU</name>
<feature type="transmembrane region" description="Helical" evidence="6">
    <location>
        <begin position="12"/>
        <end position="35"/>
    </location>
</feature>
<dbReference type="Proteomes" id="UP001168821">
    <property type="component" value="Unassembled WGS sequence"/>
</dbReference>
<dbReference type="InterPro" id="IPR000301">
    <property type="entry name" value="Tetraspanin_animals"/>
</dbReference>